<reference evidence="2 3" key="1">
    <citation type="submission" date="2020-08" db="EMBL/GenBank/DDBJ databases">
        <title>Genome public.</title>
        <authorList>
            <person name="Liu C."/>
            <person name="Sun Q."/>
        </authorList>
    </citation>
    <scope>NUCLEOTIDE SEQUENCE [LARGE SCALE GENOMIC DNA]</scope>
    <source>
        <strain evidence="2 3">BX1</strain>
    </source>
</reference>
<keyword evidence="1" id="KW-0812">Transmembrane</keyword>
<evidence type="ECO:0000313" key="3">
    <source>
        <dbReference type="Proteomes" id="UP000658131"/>
    </source>
</evidence>
<evidence type="ECO:0000256" key="1">
    <source>
        <dbReference type="SAM" id="Phobius"/>
    </source>
</evidence>
<feature type="transmembrane region" description="Helical" evidence="1">
    <location>
        <begin position="205"/>
        <end position="226"/>
    </location>
</feature>
<dbReference type="Pfam" id="PF04298">
    <property type="entry name" value="Zn_peptidase_2"/>
    <property type="match status" value="1"/>
</dbReference>
<dbReference type="EMBL" id="JACRTB010000003">
    <property type="protein sequence ID" value="MBC8575427.1"/>
    <property type="molecule type" value="Genomic_DNA"/>
</dbReference>
<accession>A0ABR7NHW1</accession>
<keyword evidence="1" id="KW-0472">Membrane</keyword>
<feature type="transmembrane region" description="Helical" evidence="1">
    <location>
        <begin position="137"/>
        <end position="166"/>
    </location>
</feature>
<dbReference type="PANTHER" id="PTHR36434:SF1">
    <property type="entry name" value="MEMBRANE PROTEASE YUGP-RELATED"/>
    <property type="match status" value="1"/>
</dbReference>
<sequence length="232" mass="25581">MFYFPFDSYYFILVIPAILLSMWAQSKVQSTFSRYQRMRAASGLTGCDVARRILDENGLYDVRVERIAGSLTDHYDPGARVVRLSESVWGSGSVAALGVAAHETGHAVQHAQHYAPLTIRNAVIPVTNFGAKLSMPLLMIGLLLGYPSLVSLGILAFSLVTFFQLITLPVEFNASSRAMRTLVDGHILRDEQEIDGTRRVLSAAALTYVAALIVSAAQLLRLILLFGRRHRD</sequence>
<proteinExistence type="predicted"/>
<protein>
    <submittedName>
        <fullName evidence="2">Zinc metallopeptidase</fullName>
    </submittedName>
</protein>
<name>A0ABR7NHW1_9FIRM</name>
<dbReference type="RefSeq" id="WP_262399062.1">
    <property type="nucleotide sequence ID" value="NZ_JACRTB010000003.1"/>
</dbReference>
<dbReference type="Proteomes" id="UP000658131">
    <property type="component" value="Unassembled WGS sequence"/>
</dbReference>
<dbReference type="PANTHER" id="PTHR36434">
    <property type="entry name" value="MEMBRANE PROTEASE YUGP-RELATED"/>
    <property type="match status" value="1"/>
</dbReference>
<gene>
    <name evidence="2" type="ORF">H8717_03230</name>
</gene>
<keyword evidence="3" id="KW-1185">Reference proteome</keyword>
<keyword evidence="1" id="KW-1133">Transmembrane helix</keyword>
<feature type="transmembrane region" description="Helical" evidence="1">
    <location>
        <begin position="6"/>
        <end position="24"/>
    </location>
</feature>
<organism evidence="2 3">
    <name type="scientific">Yanshouia hominis</name>
    <dbReference type="NCBI Taxonomy" id="2763673"/>
    <lineage>
        <taxon>Bacteria</taxon>
        <taxon>Bacillati</taxon>
        <taxon>Bacillota</taxon>
        <taxon>Clostridia</taxon>
        <taxon>Eubacteriales</taxon>
        <taxon>Oscillospiraceae</taxon>
        <taxon>Yanshouia</taxon>
    </lineage>
</organism>
<comment type="caution">
    <text evidence="2">The sequence shown here is derived from an EMBL/GenBank/DDBJ whole genome shotgun (WGS) entry which is preliminary data.</text>
</comment>
<evidence type="ECO:0000313" key="2">
    <source>
        <dbReference type="EMBL" id="MBC8575427.1"/>
    </source>
</evidence>
<dbReference type="InterPro" id="IPR007395">
    <property type="entry name" value="Zn_peptidase_2"/>
</dbReference>